<dbReference type="SMART" id="SM00461">
    <property type="entry name" value="WH1"/>
    <property type="match status" value="1"/>
</dbReference>
<evidence type="ECO:0000313" key="14">
    <source>
        <dbReference type="Proteomes" id="UP000095280"/>
    </source>
</evidence>
<feature type="domain" description="WH1" evidence="13">
    <location>
        <begin position="1"/>
        <end position="98"/>
    </location>
</feature>
<dbReference type="PANTHER" id="PTHR11202">
    <property type="entry name" value="SPROUTY-RELATED, EVH1 DOMAIN-CONTAINING PROTEIN FAMILY MEMBER"/>
    <property type="match status" value="1"/>
</dbReference>
<evidence type="ECO:0000259" key="13">
    <source>
        <dbReference type="PROSITE" id="PS50229"/>
    </source>
</evidence>
<evidence type="ECO:0000313" key="15">
    <source>
        <dbReference type="WBParaSite" id="maker-uti_cns_0010102-snap-gene-0.2-mRNA-1"/>
    </source>
</evidence>
<keyword evidence="8" id="KW-0472">Membrane</keyword>
<keyword evidence="14" id="KW-1185">Reference proteome</keyword>
<evidence type="ECO:0000256" key="11">
    <source>
        <dbReference type="RuleBase" id="RU000679"/>
    </source>
</evidence>
<feature type="region of interest" description="Disordered" evidence="12">
    <location>
        <begin position="598"/>
        <end position="617"/>
    </location>
</feature>
<dbReference type="WBParaSite" id="maker-uti_cns_0010102-snap-gene-0.2-mRNA-1">
    <property type="protein sequence ID" value="maker-uti_cns_0010102-snap-gene-0.2-mRNA-1"/>
    <property type="gene ID" value="maker-uti_cns_0010102-snap-gene-0.2"/>
</dbReference>
<dbReference type="PANTHER" id="PTHR11202:SF22">
    <property type="entry name" value="PROTEIN ENABLED"/>
    <property type="match status" value="1"/>
</dbReference>
<dbReference type="InterPro" id="IPR011993">
    <property type="entry name" value="PH-like_dom_sf"/>
</dbReference>
<feature type="region of interest" description="Disordered" evidence="12">
    <location>
        <begin position="540"/>
        <end position="560"/>
    </location>
</feature>
<evidence type="ECO:0000256" key="7">
    <source>
        <dbReference type="ARBA" id="ARBA00023065"/>
    </source>
</evidence>
<dbReference type="PROSITE" id="PS50229">
    <property type="entry name" value="WH1"/>
    <property type="match status" value="1"/>
</dbReference>
<feature type="compositionally biased region" description="Basic residues" evidence="12">
    <location>
        <begin position="771"/>
        <end position="783"/>
    </location>
</feature>
<evidence type="ECO:0000256" key="6">
    <source>
        <dbReference type="ARBA" id="ARBA00023053"/>
    </source>
</evidence>
<feature type="region of interest" description="Disordered" evidence="12">
    <location>
        <begin position="87"/>
        <end position="276"/>
    </location>
</feature>
<feature type="region of interest" description="Disordered" evidence="12">
    <location>
        <begin position="303"/>
        <end position="327"/>
    </location>
</feature>
<feature type="compositionally biased region" description="Basic and acidic residues" evidence="12">
    <location>
        <begin position="245"/>
        <end position="254"/>
    </location>
</feature>
<keyword evidence="5" id="KW-1133">Transmembrane helix</keyword>
<organism evidence="14 15">
    <name type="scientific">Macrostomum lignano</name>
    <dbReference type="NCBI Taxonomy" id="282301"/>
    <lineage>
        <taxon>Eukaryota</taxon>
        <taxon>Metazoa</taxon>
        <taxon>Spiralia</taxon>
        <taxon>Lophotrochozoa</taxon>
        <taxon>Platyhelminthes</taxon>
        <taxon>Rhabditophora</taxon>
        <taxon>Macrostomorpha</taxon>
        <taxon>Macrostomida</taxon>
        <taxon>Macrostomidae</taxon>
        <taxon>Macrostomum</taxon>
    </lineage>
</organism>
<evidence type="ECO:0000256" key="10">
    <source>
        <dbReference type="ARBA" id="ARBA00023303"/>
    </source>
</evidence>
<sequence>MIYDDGLKRWLPSGSSQGLSKVQIFQHTSNNTFRVVGRKVQDHEVVINCAILRGLKYNQATPTFHQWRDAKQIYGLNFTKPEDAENFAIAMPPPAPPAPQSAAPPAPPAPPPPPAPPAAPPPPPSAAPPAPPAPPPPPAPPAPPPPGSQTIRPILKPSQQTDAADAADDEPAQENAFSTILRKKKESIMRRQAGDESGGADDAPASGRISSGGGGGGGGGSDPKGTLTRPQANNLMSDLQKALLRRREKEKDDDGGPPGQSNEPVSDNPTGTIKKHNRSFSVSASSAGAAAAAVATAINNLDNSSSTINRNAANGSPASKSNGTLRGRPACLMDEATASGDSPSSLSKELQQLKAEIMEEFRVNTLKGKGWPGIGRLNASVGGGRRQQLVGAPNVPPLLRVDGAISVASTLDDALHPARRIAGPCADAVVAEEDAVTWLELARGPPLLQQPLLSLLHIAGQRRLQEIQAATEPPAYEQLSGSDTADAVRAGSDCRRAKSMRSALMDSPACRQRSTRPSVASVLVCRETACAVMANPAPLSSRSELTAASSSNSCGSGSRESESQLACFSVGRNSSEGELLDEVPDAVVCRDGVDLRHDARPVQPQSGQPVAPQQRGVALRDDKQKELQLLTVELEGDGRLADGAKSLKQFHSEGVIEQAEDKLVSEPLLHSVAKVAMGRQGLQTGDELCEGLARLLQTTLEAKAGCQLRWLATFGYQILRREQLLRLKALTSAADSRVPSARGKDQAAAATIPKVTGESSGCSGNPESDRRIKRLQRQSRKRQANQAAAAAIPKATGKSSGCSGNPESDRQIKRLQRQSRKRQANQAAAAATLDGQGKCSAVVHPWTVEAWLAQLPAVDWAAGRSQSGVLWSKDSERIHLWIQRARRGALYSATAMLEPQDIDTLASTPRNSVSDGCARCEQLAGPMGHCAQHTTVEGLPNLLTAGSLWRKIVWSVILLMALACCTTHLILLIIDFHNSGVASTMMLNENVVEFPDLTICGLKPISESFLAQSFERNWTDLLLHYTRRLDGWFNDESSLQRRNESITDYMERMKALYYKMFEIVRLDKTFLDSWLSMHYQSSIFSCRFKRLPCEPSNFSLIQHHHHFDCLTFSPSESNKMADHGSKFNSILLINLFTDSSIFESHYQKHAAYKASSKTYYDKGLSLTEYLTTNPEEFPLNQILANNEQPNGISAILHPRNTYPFNGYQSYIIASGTSATFRISTLEKHKLNYKGRERCSDKPPDEVVYRTVRSVVNGTSESRAFVRSPEDDLYTWAQAELFKKCGCRSHRSPTGASSSSLCYHVQPDEDGAPRPTLPKEALDRIRCHDRWWSKLLNSAPNHVTMWKPCHSVSREVQLESLDWPSDEDLMPIAVSFIKMRQRNAQHRDEYAVPSWNSSLTARTTYLRDYSAVHSLSRDSESLTKLLKESMPKAAIALNTQKVKENVVRLVVRLESPYSIAYTESFTYQWFEILSEPSGTVKLAM</sequence>
<protein>
    <submittedName>
        <fullName evidence="15">WH1 domain-containing protein</fullName>
    </submittedName>
</protein>
<evidence type="ECO:0000256" key="8">
    <source>
        <dbReference type="ARBA" id="ARBA00023136"/>
    </source>
</evidence>
<keyword evidence="3 11" id="KW-0894">Sodium channel</keyword>
<evidence type="ECO:0000256" key="3">
    <source>
        <dbReference type="ARBA" id="ARBA00022461"/>
    </source>
</evidence>
<feature type="compositionally biased region" description="Gly residues" evidence="12">
    <location>
        <begin position="210"/>
        <end position="222"/>
    </location>
</feature>
<dbReference type="CDD" id="cd01207">
    <property type="entry name" value="EVH1_Ena_VASP-like"/>
    <property type="match status" value="1"/>
</dbReference>
<evidence type="ECO:0000256" key="2">
    <source>
        <dbReference type="ARBA" id="ARBA00022448"/>
    </source>
</evidence>
<dbReference type="PRINTS" id="PR01217">
    <property type="entry name" value="PRICHEXTENSN"/>
</dbReference>
<dbReference type="Pfam" id="PF00568">
    <property type="entry name" value="WH1"/>
    <property type="match status" value="1"/>
</dbReference>
<feature type="compositionally biased region" description="Polar residues" evidence="12">
    <location>
        <begin position="797"/>
        <end position="806"/>
    </location>
</feature>
<reference evidence="15" key="1">
    <citation type="submission" date="2016-11" db="UniProtKB">
        <authorList>
            <consortium name="WormBaseParasite"/>
        </authorList>
    </citation>
    <scope>IDENTIFICATION</scope>
</reference>
<evidence type="ECO:0000256" key="9">
    <source>
        <dbReference type="ARBA" id="ARBA00023201"/>
    </source>
</evidence>
<feature type="compositionally biased region" description="Low complexity" evidence="12">
    <location>
        <begin position="540"/>
        <end position="558"/>
    </location>
</feature>
<dbReference type="Gene3D" id="2.60.470.10">
    <property type="entry name" value="Acid-sensing ion channels like domains"/>
    <property type="match status" value="1"/>
</dbReference>
<comment type="similarity">
    <text evidence="11">Belongs to the amiloride-sensitive sodium channel (TC 1.A.6) family.</text>
</comment>
<keyword evidence="10 11" id="KW-0407">Ion channel</keyword>
<evidence type="ECO:0000256" key="4">
    <source>
        <dbReference type="ARBA" id="ARBA00022692"/>
    </source>
</evidence>
<feature type="compositionally biased region" description="Polar residues" evidence="12">
    <location>
        <begin position="757"/>
        <end position="766"/>
    </location>
</feature>
<feature type="compositionally biased region" description="Basic residues" evidence="12">
    <location>
        <begin position="813"/>
        <end position="823"/>
    </location>
</feature>
<evidence type="ECO:0000256" key="12">
    <source>
        <dbReference type="SAM" id="MobiDB-lite"/>
    </source>
</evidence>
<evidence type="ECO:0000256" key="1">
    <source>
        <dbReference type="ARBA" id="ARBA00004141"/>
    </source>
</evidence>
<dbReference type="GO" id="GO:0005272">
    <property type="term" value="F:sodium channel activity"/>
    <property type="evidence" value="ECO:0007669"/>
    <property type="project" value="UniProtKB-KW"/>
</dbReference>
<comment type="subcellular location">
    <subcellularLocation>
        <location evidence="1">Membrane</location>
        <topology evidence="1">Multi-pass membrane protein</topology>
    </subcellularLocation>
</comment>
<keyword evidence="7 11" id="KW-0406">Ion transport</keyword>
<keyword evidence="6" id="KW-0915">Sodium</keyword>
<dbReference type="Gene3D" id="2.30.29.30">
    <property type="entry name" value="Pleckstrin-homology domain (PH domain)/Phosphotyrosine-binding domain (PTB)"/>
    <property type="match status" value="1"/>
</dbReference>
<feature type="compositionally biased region" description="Polar residues" evidence="12">
    <location>
        <begin position="259"/>
        <end position="271"/>
    </location>
</feature>
<feature type="compositionally biased region" description="Polar residues" evidence="12">
    <location>
        <begin position="303"/>
        <end position="324"/>
    </location>
</feature>
<dbReference type="Pfam" id="PF00858">
    <property type="entry name" value="ASC"/>
    <property type="match status" value="1"/>
</dbReference>
<feature type="compositionally biased region" description="Polar residues" evidence="12">
    <location>
        <begin position="228"/>
        <end position="237"/>
    </location>
</feature>
<feature type="region of interest" description="Disordered" evidence="12">
    <location>
        <begin position="735"/>
        <end position="831"/>
    </location>
</feature>
<dbReference type="Proteomes" id="UP000095280">
    <property type="component" value="Unplaced"/>
</dbReference>
<accession>A0A1I8I740</accession>
<dbReference type="GO" id="GO:0016020">
    <property type="term" value="C:membrane"/>
    <property type="evidence" value="ECO:0007669"/>
    <property type="project" value="UniProtKB-SubCell"/>
</dbReference>
<name>A0A1I8I740_9PLAT</name>
<keyword evidence="2 11" id="KW-0813">Transport</keyword>
<proteinExistence type="inferred from homology"/>
<evidence type="ECO:0000256" key="5">
    <source>
        <dbReference type="ARBA" id="ARBA00022989"/>
    </source>
</evidence>
<keyword evidence="4 11" id="KW-0812">Transmembrane</keyword>
<feature type="compositionally biased region" description="Pro residues" evidence="12">
    <location>
        <begin position="91"/>
        <end position="147"/>
    </location>
</feature>
<dbReference type="SUPFAM" id="SSF50729">
    <property type="entry name" value="PH domain-like"/>
    <property type="match status" value="1"/>
</dbReference>
<keyword evidence="9 11" id="KW-0739">Sodium transport</keyword>
<dbReference type="InterPro" id="IPR000697">
    <property type="entry name" value="WH1/EVH1_dom"/>
</dbReference>
<dbReference type="InterPro" id="IPR001873">
    <property type="entry name" value="ENaC"/>
</dbReference>